<dbReference type="GO" id="GO:0004622">
    <property type="term" value="F:phosphatidylcholine lysophospholipase activity"/>
    <property type="evidence" value="ECO:0007669"/>
    <property type="project" value="TreeGrafter"/>
</dbReference>
<dbReference type="InterPro" id="IPR013830">
    <property type="entry name" value="SGNH_hydro"/>
</dbReference>
<dbReference type="EMBL" id="JAAXPJ010000001">
    <property type="protein sequence ID" value="NKZ09536.1"/>
    <property type="molecule type" value="Genomic_DNA"/>
</dbReference>
<dbReference type="Pfam" id="PF13472">
    <property type="entry name" value="Lipase_GDSL_2"/>
    <property type="match status" value="1"/>
</dbReference>
<comment type="caution">
    <text evidence="2">The sequence shown here is derived from an EMBL/GenBank/DDBJ whole genome shotgun (WGS) entry which is preliminary data.</text>
</comment>
<accession>A0A7X6MJD8</accession>
<evidence type="ECO:0000313" key="2">
    <source>
        <dbReference type="EMBL" id="NKZ09536.1"/>
    </source>
</evidence>
<keyword evidence="2" id="KW-0378">Hydrolase</keyword>
<sequence>MTNRIRVVCAGDSITRGRLSADYIAMLRQRPVGERAEFVRAGVDGDLAHNLLQRLDAVIAAAPDVVTVLIGTNDARAGISAEAARRAVRRKNLPVYPSIDTYRDDLDMIVTRLRAETRADIALASLPVLGQDLRAAPARAAAEYSEVIRTTAAAHRVAYLPLNERQTGYLVGRKSGPAVEFDSGMGLVYRSAMRHFLLGDSYQRIAASRGLILTTDHVHQNPHGAMVIADVIEEHVDMVASLPPR</sequence>
<protein>
    <submittedName>
        <fullName evidence="2">SGNH/GDSL hydrolase family protein</fullName>
    </submittedName>
</protein>
<proteinExistence type="predicted"/>
<dbReference type="Proteomes" id="UP000518188">
    <property type="component" value="Unassembled WGS sequence"/>
</dbReference>
<dbReference type="RefSeq" id="WP_044517948.1">
    <property type="nucleotide sequence ID" value="NZ_HG322951.1"/>
</dbReference>
<dbReference type="Gene3D" id="3.40.50.1110">
    <property type="entry name" value="SGNH hydrolase"/>
    <property type="match status" value="1"/>
</dbReference>
<evidence type="ECO:0000259" key="1">
    <source>
        <dbReference type="Pfam" id="PF13472"/>
    </source>
</evidence>
<dbReference type="PANTHER" id="PTHR30383:SF5">
    <property type="entry name" value="SGNH HYDROLASE-TYPE ESTERASE DOMAIN-CONTAINING PROTEIN"/>
    <property type="match status" value="1"/>
</dbReference>
<dbReference type="InterPro" id="IPR036514">
    <property type="entry name" value="SGNH_hydro_sf"/>
</dbReference>
<evidence type="ECO:0000313" key="3">
    <source>
        <dbReference type="Proteomes" id="UP000518188"/>
    </source>
</evidence>
<organism evidence="2 3">
    <name type="scientific">Mycolicibacterium septicum DSM 44393</name>
    <dbReference type="NCBI Taxonomy" id="1341646"/>
    <lineage>
        <taxon>Bacteria</taxon>
        <taxon>Bacillati</taxon>
        <taxon>Actinomycetota</taxon>
        <taxon>Actinomycetes</taxon>
        <taxon>Mycobacteriales</taxon>
        <taxon>Mycobacteriaceae</taxon>
        <taxon>Mycolicibacterium</taxon>
    </lineage>
</organism>
<name>A0A7X6MJD8_9MYCO</name>
<gene>
    <name evidence="2" type="ORF">HGA11_00975</name>
</gene>
<dbReference type="PANTHER" id="PTHR30383">
    <property type="entry name" value="THIOESTERASE 1/PROTEASE 1/LYSOPHOSPHOLIPASE L1"/>
    <property type="match status" value="1"/>
</dbReference>
<feature type="domain" description="SGNH hydrolase-type esterase" evidence="1">
    <location>
        <begin position="9"/>
        <end position="163"/>
    </location>
</feature>
<dbReference type="InterPro" id="IPR051532">
    <property type="entry name" value="Ester_Hydrolysis_Enzymes"/>
</dbReference>
<dbReference type="SUPFAM" id="SSF52266">
    <property type="entry name" value="SGNH hydrolase"/>
    <property type="match status" value="1"/>
</dbReference>
<reference evidence="2 3" key="1">
    <citation type="submission" date="2020-04" db="EMBL/GenBank/DDBJ databases">
        <title>MicrobeNet Type strains.</title>
        <authorList>
            <person name="Nicholson A.C."/>
        </authorList>
    </citation>
    <scope>NUCLEOTIDE SEQUENCE [LARGE SCALE GENOMIC DNA]</scope>
    <source>
        <strain evidence="2 3">ATCC 700731</strain>
    </source>
</reference>
<dbReference type="AlphaFoldDB" id="A0A7X6MJD8"/>